<dbReference type="AlphaFoldDB" id="A0A0C9ZGU4"/>
<organism evidence="1 2">
    <name type="scientific">Pisolithus microcarpus 441</name>
    <dbReference type="NCBI Taxonomy" id="765257"/>
    <lineage>
        <taxon>Eukaryota</taxon>
        <taxon>Fungi</taxon>
        <taxon>Dikarya</taxon>
        <taxon>Basidiomycota</taxon>
        <taxon>Agaricomycotina</taxon>
        <taxon>Agaricomycetes</taxon>
        <taxon>Agaricomycetidae</taxon>
        <taxon>Boletales</taxon>
        <taxon>Sclerodermatineae</taxon>
        <taxon>Pisolithaceae</taxon>
        <taxon>Pisolithus</taxon>
    </lineage>
</organism>
<dbReference type="InterPro" id="IPR041078">
    <property type="entry name" value="Plavaka"/>
</dbReference>
<dbReference type="STRING" id="765257.A0A0C9ZGU4"/>
<evidence type="ECO:0000313" key="1">
    <source>
        <dbReference type="EMBL" id="KIK21722.1"/>
    </source>
</evidence>
<feature type="non-terminal residue" evidence="1">
    <location>
        <position position="605"/>
    </location>
</feature>
<dbReference type="HOGENOM" id="CLU_006344_4_0_1"/>
<evidence type="ECO:0000313" key="2">
    <source>
        <dbReference type="Proteomes" id="UP000054018"/>
    </source>
</evidence>
<protein>
    <submittedName>
        <fullName evidence="1">Uncharacterized protein</fullName>
    </submittedName>
</protein>
<feature type="non-terminal residue" evidence="1">
    <location>
        <position position="1"/>
    </location>
</feature>
<dbReference type="Pfam" id="PF18759">
    <property type="entry name" value="Plavaka"/>
    <property type="match status" value="1"/>
</dbReference>
<dbReference type="Proteomes" id="UP000054018">
    <property type="component" value="Unassembled WGS sequence"/>
</dbReference>
<accession>A0A0C9ZGU4</accession>
<reference evidence="1 2" key="1">
    <citation type="submission" date="2014-04" db="EMBL/GenBank/DDBJ databases">
        <authorList>
            <consortium name="DOE Joint Genome Institute"/>
            <person name="Kuo A."/>
            <person name="Kohler A."/>
            <person name="Costa M.D."/>
            <person name="Nagy L.G."/>
            <person name="Floudas D."/>
            <person name="Copeland A."/>
            <person name="Barry K.W."/>
            <person name="Cichocki N."/>
            <person name="Veneault-Fourrey C."/>
            <person name="LaButti K."/>
            <person name="Lindquist E.A."/>
            <person name="Lipzen A."/>
            <person name="Lundell T."/>
            <person name="Morin E."/>
            <person name="Murat C."/>
            <person name="Sun H."/>
            <person name="Tunlid A."/>
            <person name="Henrissat B."/>
            <person name="Grigoriev I.V."/>
            <person name="Hibbett D.S."/>
            <person name="Martin F."/>
            <person name="Nordberg H.P."/>
            <person name="Cantor M.N."/>
            <person name="Hua S.X."/>
        </authorList>
    </citation>
    <scope>NUCLEOTIDE SEQUENCE [LARGE SCALE GENOMIC DNA]</scope>
    <source>
        <strain evidence="1 2">441</strain>
    </source>
</reference>
<dbReference type="OrthoDB" id="2418900at2759"/>
<proteinExistence type="predicted"/>
<gene>
    <name evidence="1" type="ORF">PISMIDRAFT_82263</name>
</gene>
<name>A0A0C9ZGU4_9AGAM</name>
<keyword evidence="2" id="KW-1185">Reference proteome</keyword>
<reference evidence="2" key="2">
    <citation type="submission" date="2015-01" db="EMBL/GenBank/DDBJ databases">
        <title>Evolutionary Origins and Diversification of the Mycorrhizal Mutualists.</title>
        <authorList>
            <consortium name="DOE Joint Genome Institute"/>
            <consortium name="Mycorrhizal Genomics Consortium"/>
            <person name="Kohler A."/>
            <person name="Kuo A."/>
            <person name="Nagy L.G."/>
            <person name="Floudas D."/>
            <person name="Copeland A."/>
            <person name="Barry K.W."/>
            <person name="Cichocki N."/>
            <person name="Veneault-Fourrey C."/>
            <person name="LaButti K."/>
            <person name="Lindquist E.A."/>
            <person name="Lipzen A."/>
            <person name="Lundell T."/>
            <person name="Morin E."/>
            <person name="Murat C."/>
            <person name="Riley R."/>
            <person name="Ohm R."/>
            <person name="Sun H."/>
            <person name="Tunlid A."/>
            <person name="Henrissat B."/>
            <person name="Grigoriev I.V."/>
            <person name="Hibbett D.S."/>
            <person name="Martin F."/>
        </authorList>
    </citation>
    <scope>NUCLEOTIDE SEQUENCE [LARGE SCALE GENOMIC DNA]</scope>
    <source>
        <strain evidence="2">441</strain>
    </source>
</reference>
<dbReference type="EMBL" id="KN833748">
    <property type="protein sequence ID" value="KIK21722.1"/>
    <property type="molecule type" value="Genomic_DNA"/>
</dbReference>
<sequence>SKRAWVEEVVDDIPDHPSEGWFTREFTGVAAKILGSRQTRFESMEAVETAENESMWAPFRTEGEWELARFLMKNVGQTKMDEFLKLDIIRDRTHTIDVWDSGVSFENARPFLKYVDKLCTGPAWTCEMVDMCGDIVGEDGILKHELLELWRRDPVECVQDLMGNPAFRNAMSYVPERAYTDANGENRIYDEMWTGNWWWDVQTKLPEGAVVAPVILSSDKTSLSQFSGDKKAWPVYLTIGNISKDVRRQVSAHAIVLIGYLPVSKLECFQKKTRSLAGYRLFHHSMSLLLRPLADAGRHGRDMVCADGYLRRVHPILAAYIADFPEQCLVACNKESRCPRCLVESNKCGDLEDWVSRSMADTLKTLNRMRKNKRSRKFDAEGLRTVFDPFWKDLPFTNIFACLTPDILHQLHKGIFHDHLVQWCMSIVGEKEIDTRFQAMTHYPALRRFKKGISSVSQWTGYEHKEMQRVFVGLLAGAVDDQILVVARSLLDFIYYAQLQRHTDTTLAAMDESLKTFHDHKDVLIELEVHEDFNVPKIHSLQHYVASIRALGSADGYNTEYPERLHINYAKDGYRASNKRNYVEQMALWLQRQEAMQYRSAYLAW</sequence>